<evidence type="ECO:0000313" key="2">
    <source>
        <dbReference type="Proteomes" id="UP001320420"/>
    </source>
</evidence>
<dbReference type="Proteomes" id="UP001320420">
    <property type="component" value="Unassembled WGS sequence"/>
</dbReference>
<organism evidence="1 2">
    <name type="scientific">Diatrype stigma</name>
    <dbReference type="NCBI Taxonomy" id="117547"/>
    <lineage>
        <taxon>Eukaryota</taxon>
        <taxon>Fungi</taxon>
        <taxon>Dikarya</taxon>
        <taxon>Ascomycota</taxon>
        <taxon>Pezizomycotina</taxon>
        <taxon>Sordariomycetes</taxon>
        <taxon>Xylariomycetidae</taxon>
        <taxon>Xylariales</taxon>
        <taxon>Diatrypaceae</taxon>
        <taxon>Diatrype</taxon>
    </lineage>
</organism>
<sequence length="320" mass="36268">MGSVSPGPIKHLPPAIVSRILTFLPSEKDLKSTVLSNKMFSKAFTPTKEKIIAQVRLNYMDKTVLKLANIAIKAQGVDCYEENAVETFQDEKVFEKLLKETPEVFTLRQMLEISSLYGYIEPLSAKAASLFIKECELDASVTSGPPSEAELLRLQRAAFLFHIYSIPLPDPSAASEVRKFEWENVCFYKTNFKLNMANWEYEQMMTIYHFFSGTLTDVLEKLVPNTIDSLPISGRATGVPIAKEDTDLGPPLMSEYLPYGELLYDGRASHFEGEFESFFDLERIELLSKGRCKNCVDWDGDASTGVPGWPMRMRLKQKEW</sequence>
<gene>
    <name evidence="1" type="ORF">SLS62_009420</name>
</gene>
<proteinExistence type="predicted"/>
<evidence type="ECO:0000313" key="1">
    <source>
        <dbReference type="EMBL" id="KAK7746204.1"/>
    </source>
</evidence>
<protein>
    <recommendedName>
        <fullName evidence="3">F-box domain-containing protein</fullName>
    </recommendedName>
</protein>
<keyword evidence="2" id="KW-1185">Reference proteome</keyword>
<name>A0AAN9UL24_9PEZI</name>
<accession>A0AAN9UL24</accession>
<reference evidence="1 2" key="1">
    <citation type="submission" date="2024-02" db="EMBL/GenBank/DDBJ databases">
        <title>De novo assembly and annotation of 12 fungi associated with fruit tree decline syndrome in Ontario, Canada.</title>
        <authorList>
            <person name="Sulman M."/>
            <person name="Ellouze W."/>
            <person name="Ilyukhin E."/>
        </authorList>
    </citation>
    <scope>NUCLEOTIDE SEQUENCE [LARGE SCALE GENOMIC DNA]</scope>
    <source>
        <strain evidence="1 2">M11/M66-122</strain>
    </source>
</reference>
<evidence type="ECO:0008006" key="3">
    <source>
        <dbReference type="Google" id="ProtNLM"/>
    </source>
</evidence>
<dbReference type="EMBL" id="JAKJXP020000099">
    <property type="protein sequence ID" value="KAK7746204.1"/>
    <property type="molecule type" value="Genomic_DNA"/>
</dbReference>
<dbReference type="AlphaFoldDB" id="A0AAN9UL24"/>
<comment type="caution">
    <text evidence="1">The sequence shown here is derived from an EMBL/GenBank/DDBJ whole genome shotgun (WGS) entry which is preliminary data.</text>
</comment>